<name>A0ABD3UWE6_SINWO</name>
<accession>A0ABD3UWE6</accession>
<reference evidence="1 2" key="1">
    <citation type="submission" date="2024-11" db="EMBL/GenBank/DDBJ databases">
        <title>Chromosome-level genome assembly of the freshwater bivalve Anodonta woodiana.</title>
        <authorList>
            <person name="Chen X."/>
        </authorList>
    </citation>
    <scope>NUCLEOTIDE SEQUENCE [LARGE SCALE GENOMIC DNA]</scope>
    <source>
        <strain evidence="1">MN2024</strain>
        <tissue evidence="1">Gills</tissue>
    </source>
</reference>
<evidence type="ECO:0000313" key="1">
    <source>
        <dbReference type="EMBL" id="KAL3853776.1"/>
    </source>
</evidence>
<gene>
    <name evidence="1" type="ORF">ACJMK2_017289</name>
</gene>
<protein>
    <submittedName>
        <fullName evidence="1">Uncharacterized protein</fullName>
    </submittedName>
</protein>
<organism evidence="1 2">
    <name type="scientific">Sinanodonta woodiana</name>
    <name type="common">Chinese pond mussel</name>
    <name type="synonym">Anodonta woodiana</name>
    <dbReference type="NCBI Taxonomy" id="1069815"/>
    <lineage>
        <taxon>Eukaryota</taxon>
        <taxon>Metazoa</taxon>
        <taxon>Spiralia</taxon>
        <taxon>Lophotrochozoa</taxon>
        <taxon>Mollusca</taxon>
        <taxon>Bivalvia</taxon>
        <taxon>Autobranchia</taxon>
        <taxon>Heteroconchia</taxon>
        <taxon>Palaeoheterodonta</taxon>
        <taxon>Unionida</taxon>
        <taxon>Unionoidea</taxon>
        <taxon>Unionidae</taxon>
        <taxon>Unioninae</taxon>
        <taxon>Sinanodonta</taxon>
    </lineage>
</organism>
<dbReference type="Proteomes" id="UP001634394">
    <property type="component" value="Unassembled WGS sequence"/>
</dbReference>
<dbReference type="EMBL" id="JBJQND010000015">
    <property type="protein sequence ID" value="KAL3853776.1"/>
    <property type="molecule type" value="Genomic_DNA"/>
</dbReference>
<proteinExistence type="predicted"/>
<evidence type="ECO:0000313" key="2">
    <source>
        <dbReference type="Proteomes" id="UP001634394"/>
    </source>
</evidence>
<dbReference type="AlphaFoldDB" id="A0ABD3UWE6"/>
<comment type="caution">
    <text evidence="1">The sequence shown here is derived from an EMBL/GenBank/DDBJ whole genome shotgun (WGS) entry which is preliminary data.</text>
</comment>
<keyword evidence="2" id="KW-1185">Reference proteome</keyword>
<sequence>MYDFQEKDLDYNWIPVYYSFVEPCDCEPQLKATDLKFVSIDTKSVNTDDDESGSKDGVLRKYKKTRRGHAAGKKKRTHMLRRRERNIQEHGNIAVILDTLNASRQIEEPEAEGSDFFKWNRRGRGF</sequence>